<protein>
    <submittedName>
        <fullName evidence="1">Uncharacterized protein</fullName>
    </submittedName>
</protein>
<accession>A0ABT0D8F8</accession>
<sequence>MNAAIPSVPPSLSLRPPSEVMCLSRMGAMHASRLSFAPTLLRRVADEGWSFARTIWAIDAQGFGHAVYTVTTPRHRYSLIAFSRDLPDDQRTDRVIAEAWDTSYVLYDGVPDAAEIERLAANAPRQEAGRFSERDLVLSRANRSVRLFETVVSHLAAGTQPPQELLESVGYLMRTTAVYGNGKFGIADRDIIAAREDLNGPFQAEMLTVWLIRSFTLDLVDHVAGQRSPEAVRLAPDLRRRLGVGNSTGLGMAPFLVRHPLLLHNWMLARETALARVRAAASTPDTVAAIARHLAIARAGLADWVTQDATQAGRIARLDADLARLADAVERLAATGGDWDVLYRFAADELSVEAQEFTVSLLLEPNGALVDDLTGTMAAEEAVSHRLDGAMSCGALAALLQRDYGWALDLDRAAPEASARFWYVSEEKLEPRLGTRALDDGAERELPLTFAHEAEALSRRLADADPALPVAELVARHPELRHIVRRVQFVATHPYAEIRDNLVDGRMRPIDLLRCKLSFFGASRFDPRSDLWLRITLFHGAPFPEELCRIETEPVAA</sequence>
<evidence type="ECO:0000313" key="2">
    <source>
        <dbReference type="Proteomes" id="UP001203284"/>
    </source>
</evidence>
<proteinExistence type="predicted"/>
<gene>
    <name evidence="1" type="ORF">MWN34_04885</name>
</gene>
<dbReference type="RefSeq" id="WP_247027160.1">
    <property type="nucleotide sequence ID" value="NZ_JALKCH010000003.1"/>
</dbReference>
<dbReference type="Proteomes" id="UP001203284">
    <property type="component" value="Unassembled WGS sequence"/>
</dbReference>
<evidence type="ECO:0000313" key="1">
    <source>
        <dbReference type="EMBL" id="MCK0196243.1"/>
    </source>
</evidence>
<dbReference type="EMBL" id="JALKCH010000003">
    <property type="protein sequence ID" value="MCK0196243.1"/>
    <property type="molecule type" value="Genomic_DNA"/>
</dbReference>
<reference evidence="1 2" key="1">
    <citation type="submission" date="2022-04" db="EMBL/GenBank/DDBJ databases">
        <authorList>
            <person name="Grouzdev D.S."/>
            <person name="Pantiukh K.S."/>
            <person name="Krutkina M.S."/>
        </authorList>
    </citation>
    <scope>NUCLEOTIDE SEQUENCE [LARGE SCALE GENOMIC DNA]</scope>
    <source>
        <strain evidence="1 2">6x-1</strain>
    </source>
</reference>
<keyword evidence="2" id="KW-1185">Reference proteome</keyword>
<comment type="caution">
    <text evidence="1">The sequence shown here is derived from an EMBL/GenBank/DDBJ whole genome shotgun (WGS) entry which is preliminary data.</text>
</comment>
<name>A0ABT0D8F8_9HYPH</name>
<organism evidence="1 2">
    <name type="scientific">Ancylobacter crimeensis</name>
    <dbReference type="NCBI Taxonomy" id="2579147"/>
    <lineage>
        <taxon>Bacteria</taxon>
        <taxon>Pseudomonadati</taxon>
        <taxon>Pseudomonadota</taxon>
        <taxon>Alphaproteobacteria</taxon>
        <taxon>Hyphomicrobiales</taxon>
        <taxon>Xanthobacteraceae</taxon>
        <taxon>Ancylobacter</taxon>
    </lineage>
</organism>